<evidence type="ECO:0000313" key="2">
    <source>
        <dbReference type="EMBL" id="RYB96499.1"/>
    </source>
</evidence>
<accession>A0A4Q2S7W3</accession>
<evidence type="ECO:0000256" key="1">
    <source>
        <dbReference type="SAM" id="MobiDB-lite"/>
    </source>
</evidence>
<organism evidence="2 3">
    <name type="scientific">Nocardioides glacieisoli</name>
    <dbReference type="NCBI Taxonomy" id="1168730"/>
    <lineage>
        <taxon>Bacteria</taxon>
        <taxon>Bacillati</taxon>
        <taxon>Actinomycetota</taxon>
        <taxon>Actinomycetes</taxon>
        <taxon>Propionibacteriales</taxon>
        <taxon>Nocardioidaceae</taxon>
        <taxon>Nocardioides</taxon>
    </lineage>
</organism>
<dbReference type="AlphaFoldDB" id="A0A4Q2S7W3"/>
<name>A0A4Q2S7W3_9ACTN</name>
<dbReference type="RefSeq" id="WP_129473448.1">
    <property type="nucleotide sequence ID" value="NZ_SDWS01000001.1"/>
</dbReference>
<dbReference type="Proteomes" id="UP000291838">
    <property type="component" value="Unassembled WGS sequence"/>
</dbReference>
<feature type="region of interest" description="Disordered" evidence="1">
    <location>
        <begin position="58"/>
        <end position="104"/>
    </location>
</feature>
<proteinExistence type="predicted"/>
<evidence type="ECO:0000313" key="3">
    <source>
        <dbReference type="Proteomes" id="UP000291838"/>
    </source>
</evidence>
<dbReference type="EMBL" id="SDWS01000001">
    <property type="protein sequence ID" value="RYB96499.1"/>
    <property type="molecule type" value="Genomic_DNA"/>
</dbReference>
<protein>
    <submittedName>
        <fullName evidence="2">Uncharacterized protein</fullName>
    </submittedName>
</protein>
<feature type="compositionally biased region" description="Basic and acidic residues" evidence="1">
    <location>
        <begin position="74"/>
        <end position="94"/>
    </location>
</feature>
<keyword evidence="3" id="KW-1185">Reference proteome</keyword>
<sequence length="208" mass="22229">MNARLVRLIQDQRLRAVGEEPVEPVEVDLGTLGRGRHLEQVLDATGDVGQPVLGVVAGRREDHSAGPAEDVDREADARRHVNDGADRRGLRRPPEVPSGPADVGLGELGVVVERVAGDADGERPLDGLHHHRVDCIVHLRDPRGDHVVGHRAPLQRQRAARLLVGEVDDRAALGGAHEAQTCSRDATAAATLSIASATGTPLSWRPSR</sequence>
<gene>
    <name evidence="2" type="ORF">EUA06_02710</name>
</gene>
<comment type="caution">
    <text evidence="2">The sequence shown here is derived from an EMBL/GenBank/DDBJ whole genome shotgun (WGS) entry which is preliminary data.</text>
</comment>
<reference evidence="2 3" key="1">
    <citation type="submission" date="2019-01" db="EMBL/GenBank/DDBJ databases">
        <title>Novel species of Nocardioides.</title>
        <authorList>
            <person name="Liu Q."/>
            <person name="Xin Y.-H."/>
        </authorList>
    </citation>
    <scope>NUCLEOTIDE SEQUENCE [LARGE SCALE GENOMIC DNA]</scope>
    <source>
        <strain evidence="2 3">HLT3-15</strain>
    </source>
</reference>